<dbReference type="SUPFAM" id="SSF53686">
    <property type="entry name" value="Tryptophan synthase beta subunit-like PLP-dependent enzymes"/>
    <property type="match status" value="1"/>
</dbReference>
<evidence type="ECO:0000313" key="5">
    <source>
        <dbReference type="Proteomes" id="UP000198253"/>
    </source>
</evidence>
<keyword evidence="5" id="KW-1185">Reference proteome</keyword>
<dbReference type="CDD" id="cd01561">
    <property type="entry name" value="CBS_like"/>
    <property type="match status" value="1"/>
</dbReference>
<dbReference type="InParanoid" id="A0A1C5A9E0"/>
<dbReference type="AlphaFoldDB" id="A0A1C5A9E0"/>
<protein>
    <submittedName>
        <fullName evidence="4">Cysteine synthase A</fullName>
    </submittedName>
</protein>
<proteinExistence type="predicted"/>
<dbReference type="InterPro" id="IPR001216">
    <property type="entry name" value="P-phosphate_BS"/>
</dbReference>
<feature type="domain" description="Tryptophan synthase beta chain-like PALP" evidence="3">
    <location>
        <begin position="7"/>
        <end position="292"/>
    </location>
</feature>
<evidence type="ECO:0000256" key="1">
    <source>
        <dbReference type="ARBA" id="ARBA00001933"/>
    </source>
</evidence>
<dbReference type="RefSeq" id="WP_088985075.1">
    <property type="nucleotide sequence ID" value="NZ_LT607413.1"/>
</dbReference>
<name>A0A1C5A9E0_MICEC</name>
<dbReference type="InterPro" id="IPR001926">
    <property type="entry name" value="TrpB-like_PALP"/>
</dbReference>
<gene>
    <name evidence="4" type="ORF">GA0070618_6577</name>
</gene>
<dbReference type="OrthoDB" id="5176350at2"/>
<dbReference type="InterPro" id="IPR050214">
    <property type="entry name" value="Cys_Synth/Cystath_Beta-Synth"/>
</dbReference>
<dbReference type="Gene3D" id="3.40.50.1100">
    <property type="match status" value="2"/>
</dbReference>
<evidence type="ECO:0000313" key="4">
    <source>
        <dbReference type="EMBL" id="SCF41830.1"/>
    </source>
</evidence>
<dbReference type="InterPro" id="IPR036052">
    <property type="entry name" value="TrpB-like_PALP_sf"/>
</dbReference>
<dbReference type="GO" id="GO:0006535">
    <property type="term" value="P:cysteine biosynthetic process from serine"/>
    <property type="evidence" value="ECO:0007669"/>
    <property type="project" value="InterPro"/>
</dbReference>
<dbReference type="EMBL" id="LT607413">
    <property type="protein sequence ID" value="SCF41830.1"/>
    <property type="molecule type" value="Genomic_DNA"/>
</dbReference>
<sequence>MINDSVLDTIGRTPVVRLNRLRVDNGSEILLKLESRNPAGSVKDRTALSMVLEAERDGRLKPGGTIIESSSGNTAKGLALIGAARGYRVILVTDPKAPASMVEYVSAFGAELEIVKEPDETGYQRPRLNRVHELLASTPGAFWPNQYDNPANPKIHAEQTAYEILDDVGQFDALVAAVGTGGHISGLAETLKKKLPDVVTVGVDAKGSSAFGFPYETWLMRGLGIAWKPENLTTELVDRVHLVADHEGIATSRLLARREGLLVGESAGAAVFGALHFAHHNPGSRIVAVAPDDGGNYLGESYDDEWLRAHGLGDQVAALTTAELLVAAAKDPAWPSMTLEQVSRLVTSA</sequence>
<keyword evidence="2" id="KW-0663">Pyridoxal phosphate</keyword>
<comment type="cofactor">
    <cofactor evidence="1">
        <name>pyridoxal 5'-phosphate</name>
        <dbReference type="ChEBI" id="CHEBI:597326"/>
    </cofactor>
</comment>
<organism evidence="4 5">
    <name type="scientific">Micromonospora echinospora</name>
    <name type="common">Micromonospora purpurea</name>
    <dbReference type="NCBI Taxonomy" id="1877"/>
    <lineage>
        <taxon>Bacteria</taxon>
        <taxon>Bacillati</taxon>
        <taxon>Actinomycetota</taxon>
        <taxon>Actinomycetes</taxon>
        <taxon>Micromonosporales</taxon>
        <taxon>Micromonosporaceae</taxon>
        <taxon>Micromonospora</taxon>
    </lineage>
</organism>
<dbReference type="GO" id="GO:0016765">
    <property type="term" value="F:transferase activity, transferring alkyl or aryl (other than methyl) groups"/>
    <property type="evidence" value="ECO:0007669"/>
    <property type="project" value="UniProtKB-ARBA"/>
</dbReference>
<dbReference type="Pfam" id="PF00291">
    <property type="entry name" value="PALP"/>
    <property type="match status" value="1"/>
</dbReference>
<evidence type="ECO:0000259" key="3">
    <source>
        <dbReference type="Pfam" id="PF00291"/>
    </source>
</evidence>
<dbReference type="Proteomes" id="UP000198253">
    <property type="component" value="Chromosome I"/>
</dbReference>
<dbReference type="PROSITE" id="PS00901">
    <property type="entry name" value="CYS_SYNTHASE"/>
    <property type="match status" value="1"/>
</dbReference>
<accession>A0A1C5A9E0</accession>
<evidence type="ECO:0000256" key="2">
    <source>
        <dbReference type="ARBA" id="ARBA00022898"/>
    </source>
</evidence>
<reference evidence="5" key="1">
    <citation type="submission" date="2016-06" db="EMBL/GenBank/DDBJ databases">
        <authorList>
            <person name="Varghese N."/>
            <person name="Submissions Spin"/>
        </authorList>
    </citation>
    <scope>NUCLEOTIDE SEQUENCE [LARGE SCALE GENOMIC DNA]</scope>
    <source>
        <strain evidence="5">DSM 43816</strain>
    </source>
</reference>
<dbReference type="PANTHER" id="PTHR10314">
    <property type="entry name" value="CYSTATHIONINE BETA-SYNTHASE"/>
    <property type="match status" value="1"/>
</dbReference>